<dbReference type="AlphaFoldDB" id="A0A1H4JJI1"/>
<evidence type="ECO:0000313" key="6">
    <source>
        <dbReference type="Proteomes" id="UP000182652"/>
    </source>
</evidence>
<reference evidence="5 6" key="1">
    <citation type="submission" date="2016-10" db="EMBL/GenBank/DDBJ databases">
        <authorList>
            <person name="de Groot N.N."/>
        </authorList>
    </citation>
    <scope>NUCLEOTIDE SEQUENCE [LARGE SCALE GENOMIC DNA]</scope>
    <source>
        <strain evidence="5 6">DSM 10495</strain>
    </source>
</reference>
<dbReference type="GO" id="GO:0019877">
    <property type="term" value="P:diaminopimelate biosynthetic process"/>
    <property type="evidence" value="ECO:0007669"/>
    <property type="project" value="UniProtKB-ARBA"/>
</dbReference>
<keyword evidence="1 5" id="KW-0378">Hydrolase</keyword>
<comment type="cofactor">
    <cofactor evidence="2">
        <name>Mn(2+)</name>
        <dbReference type="ChEBI" id="CHEBI:29035"/>
    </cofactor>
    <text evidence="2">The Mn(2+) ion enhances activity.</text>
</comment>
<dbReference type="Pfam" id="PF01546">
    <property type="entry name" value="Peptidase_M20"/>
    <property type="match status" value="1"/>
</dbReference>
<dbReference type="InterPro" id="IPR036264">
    <property type="entry name" value="Bact_exopeptidase_dim_dom"/>
</dbReference>
<feature type="binding site" evidence="2">
    <location>
        <position position="180"/>
    </location>
    <ligand>
        <name>Mn(2+)</name>
        <dbReference type="ChEBI" id="CHEBI:29035"/>
        <label>2</label>
    </ligand>
</feature>
<dbReference type="SUPFAM" id="SSF53187">
    <property type="entry name" value="Zn-dependent exopeptidases"/>
    <property type="match status" value="1"/>
</dbReference>
<dbReference type="PANTHER" id="PTHR11014:SF63">
    <property type="entry name" value="METALLOPEPTIDASE, PUTATIVE (AFU_ORTHOLOGUE AFUA_6G09600)-RELATED"/>
    <property type="match status" value="1"/>
</dbReference>
<gene>
    <name evidence="5" type="ORF">SAMN04489745_0222</name>
</gene>
<dbReference type="PANTHER" id="PTHR11014">
    <property type="entry name" value="PEPTIDASE M20 FAMILY MEMBER"/>
    <property type="match status" value="1"/>
</dbReference>
<feature type="compositionally biased region" description="Low complexity" evidence="3">
    <location>
        <begin position="414"/>
        <end position="433"/>
    </location>
</feature>
<dbReference type="InterPro" id="IPR017439">
    <property type="entry name" value="Amidohydrolase"/>
</dbReference>
<keyword evidence="2" id="KW-0464">Manganese</keyword>
<dbReference type="CDD" id="cd03886">
    <property type="entry name" value="M20_Acy1"/>
    <property type="match status" value="1"/>
</dbReference>
<evidence type="ECO:0000313" key="5">
    <source>
        <dbReference type="EMBL" id="SEB46451.1"/>
    </source>
</evidence>
<sequence length="444" mass="46597">MAITDDARTLQDQLIQWRHAFHQAPEIGLDLPRTQEKVLAALDGLGLEISTGTDTTSVTAVLRGTAGLPAASPSAGAAGTGARPAVLLRADMDALPVQERTGVEYTSRIDGAMHACGHDLHTAMLLGAATLLADSRHRIAGDVVFMFQPGEEGYDGASVMVREGVLDAAGRRVDAAFGMHVFSSLEPHGRFVTRPGVMMSASDGLFVRVLGAGGHGSAPHAAKDPVTVSAEMILALQTMVTRQFDMFDPTVLTVGRLAAGTKRNVIPDTAEFDATIRTFSEANRERMQTAIPRLLQGIAHAHGLDVEVTYLPEYPLTVTDTAETEFAESAITELFDGRHSRLAQPLSGSEDFSRVLAEVPGSFVGLSAVPEGVDPRTSAFNHSPYATFDDAVLADGAAVYAQLALSRTALLATAPSDTAPSGSTSSGSAPSDSEQPDSAQPAVR</sequence>
<feature type="binding site" evidence="2">
    <location>
        <position position="116"/>
    </location>
    <ligand>
        <name>Mn(2+)</name>
        <dbReference type="ChEBI" id="CHEBI:29035"/>
        <label>2</label>
    </ligand>
</feature>
<feature type="binding site" evidence="2">
    <location>
        <position position="118"/>
    </location>
    <ligand>
        <name>Mn(2+)</name>
        <dbReference type="ChEBI" id="CHEBI:29035"/>
        <label>2</label>
    </ligand>
</feature>
<dbReference type="PIRSF" id="PIRSF005962">
    <property type="entry name" value="Pept_M20D_amidohydro"/>
    <property type="match status" value="1"/>
</dbReference>
<dbReference type="GO" id="GO:0046872">
    <property type="term" value="F:metal ion binding"/>
    <property type="evidence" value="ECO:0007669"/>
    <property type="project" value="UniProtKB-KW"/>
</dbReference>
<dbReference type="Gene3D" id="3.30.70.360">
    <property type="match status" value="1"/>
</dbReference>
<dbReference type="STRING" id="156980.SAMN04489745_0222"/>
<dbReference type="GO" id="GO:0050118">
    <property type="term" value="F:N-acetyldiaminopimelate deacetylase activity"/>
    <property type="evidence" value="ECO:0007669"/>
    <property type="project" value="UniProtKB-ARBA"/>
</dbReference>
<dbReference type="InterPro" id="IPR011650">
    <property type="entry name" value="Peptidase_M20_dimer"/>
</dbReference>
<evidence type="ECO:0000259" key="4">
    <source>
        <dbReference type="Pfam" id="PF07687"/>
    </source>
</evidence>
<organism evidence="5 6">
    <name type="scientific">Arthrobacter woluwensis</name>
    <dbReference type="NCBI Taxonomy" id="156980"/>
    <lineage>
        <taxon>Bacteria</taxon>
        <taxon>Bacillati</taxon>
        <taxon>Actinomycetota</taxon>
        <taxon>Actinomycetes</taxon>
        <taxon>Micrococcales</taxon>
        <taxon>Micrococcaceae</taxon>
        <taxon>Arthrobacter</taxon>
    </lineage>
</organism>
<proteinExistence type="predicted"/>
<dbReference type="Pfam" id="PF07687">
    <property type="entry name" value="M20_dimer"/>
    <property type="match status" value="1"/>
</dbReference>
<feature type="binding site" evidence="2">
    <location>
        <position position="382"/>
    </location>
    <ligand>
        <name>Mn(2+)</name>
        <dbReference type="ChEBI" id="CHEBI:29035"/>
        <label>2</label>
    </ligand>
</feature>
<protein>
    <submittedName>
        <fullName evidence="5">Hippurate hydrolase</fullName>
    </submittedName>
</protein>
<feature type="region of interest" description="Disordered" evidence="3">
    <location>
        <begin position="414"/>
        <end position="444"/>
    </location>
</feature>
<evidence type="ECO:0000256" key="2">
    <source>
        <dbReference type="PIRSR" id="PIRSR005962-1"/>
    </source>
</evidence>
<dbReference type="SUPFAM" id="SSF55031">
    <property type="entry name" value="Bacterial exopeptidase dimerisation domain"/>
    <property type="match status" value="1"/>
</dbReference>
<name>A0A1H4JJI1_9MICC</name>
<keyword evidence="6" id="KW-1185">Reference proteome</keyword>
<dbReference type="InterPro" id="IPR002933">
    <property type="entry name" value="Peptidase_M20"/>
</dbReference>
<feature type="domain" description="Peptidase M20 dimerisation" evidence="4">
    <location>
        <begin position="206"/>
        <end position="296"/>
    </location>
</feature>
<dbReference type="FunFam" id="3.30.70.360:FF:000001">
    <property type="entry name" value="N-acetyldiaminopimelate deacetylase"/>
    <property type="match status" value="1"/>
</dbReference>
<keyword evidence="2" id="KW-0479">Metal-binding</keyword>
<feature type="binding site" evidence="2">
    <location>
        <position position="152"/>
    </location>
    <ligand>
        <name>Mn(2+)</name>
        <dbReference type="ChEBI" id="CHEBI:29035"/>
        <label>2</label>
    </ligand>
</feature>
<dbReference type="NCBIfam" id="TIGR01891">
    <property type="entry name" value="amidohydrolases"/>
    <property type="match status" value="1"/>
</dbReference>
<dbReference type="Proteomes" id="UP000182652">
    <property type="component" value="Unassembled WGS sequence"/>
</dbReference>
<accession>A0A1H4JJI1</accession>
<dbReference type="Gene3D" id="3.40.630.10">
    <property type="entry name" value="Zn peptidases"/>
    <property type="match status" value="1"/>
</dbReference>
<evidence type="ECO:0000256" key="1">
    <source>
        <dbReference type="ARBA" id="ARBA00022801"/>
    </source>
</evidence>
<dbReference type="EMBL" id="FNSN01000003">
    <property type="protein sequence ID" value="SEB46451.1"/>
    <property type="molecule type" value="Genomic_DNA"/>
</dbReference>
<dbReference type="RefSeq" id="WP_066216669.1">
    <property type="nucleotide sequence ID" value="NZ_FNSN01000003.1"/>
</dbReference>
<evidence type="ECO:0000256" key="3">
    <source>
        <dbReference type="SAM" id="MobiDB-lite"/>
    </source>
</evidence>